<comment type="caution">
    <text evidence="5">The sequence shown here is derived from an EMBL/GenBank/DDBJ whole genome shotgun (WGS) entry which is preliminary data.</text>
</comment>
<dbReference type="SMART" id="SM00642">
    <property type="entry name" value="Aamy"/>
    <property type="match status" value="1"/>
</dbReference>
<evidence type="ECO:0000259" key="4">
    <source>
        <dbReference type="SMART" id="SM00642"/>
    </source>
</evidence>
<evidence type="ECO:0000256" key="2">
    <source>
        <dbReference type="ARBA" id="ARBA00022801"/>
    </source>
</evidence>
<evidence type="ECO:0000256" key="3">
    <source>
        <dbReference type="ARBA" id="ARBA00023295"/>
    </source>
</evidence>
<dbReference type="PANTHER" id="PTHR10357:SF210">
    <property type="entry name" value="MALTODEXTRIN GLUCOSIDASE"/>
    <property type="match status" value="1"/>
</dbReference>
<dbReference type="Pfam" id="PF16657">
    <property type="entry name" value="Malt_amylase_C"/>
    <property type="match status" value="1"/>
</dbReference>
<evidence type="ECO:0000313" key="5">
    <source>
        <dbReference type="EMBL" id="MEI5906502.1"/>
    </source>
</evidence>
<dbReference type="Gene3D" id="2.60.40.1180">
    <property type="entry name" value="Golgi alpha-mannosidase II"/>
    <property type="match status" value="1"/>
</dbReference>
<name>A0ABU8HB84_9BACI</name>
<dbReference type="SUPFAM" id="SSF51011">
    <property type="entry name" value="Glycosyl hydrolase domain"/>
    <property type="match status" value="1"/>
</dbReference>
<dbReference type="Pfam" id="PF00128">
    <property type="entry name" value="Alpha-amylase"/>
    <property type="match status" value="1"/>
</dbReference>
<keyword evidence="3" id="KW-0326">Glycosidase</keyword>
<keyword evidence="6" id="KW-1185">Reference proteome</keyword>
<sequence length="594" mass="69390">MDRASIYHRPTDNYAYAYSIDKLHIRIRTKKNDLKNITLLYGDPFEVKENNWVHAEMPMSKTGSDELADYWLAVVTPPYRRLRYGFLLEDNQSKLYLGDKGFGDNRWTDVAYYFCFPFIHPSSVFNAPKWVKDTVWYQIFPERFANGNRFNDPEGTLPWGSTNPTTTNFFGGDLNGISKNIPYLKELGISGIYLTPIFKAHSNHKYDTIDYFEIDPQLGTKEEMKELVKACHENGIKVMLDAVFNHCGFYFSKFQHVLKHQENSPYKDWFHIKEFPIQTQPHPNYDTFGFVADMPKLNTANPLVKEYLLNVGRYWVKEFNIDGWRLDVANEVDHHFWREFRKEVRAIKSDLFLLGEIWHDSMPWLRGDQFDAVMNYPFTNNVISLFAKQTIDANQFIEKMTHVTHMYPSPINEVSFNLVGSHDTVRILTECSEDTARLKQIFNLLLTFTGTPCIFYGDEIGLTGTQDPECRKCMIWEKEKQDQDLFKHIQKLLGLRKEYTLLANEGTFRFIQVEENKDVVAYTRSKDNDIILILLNTRGTKTNYTIPLNLHGKVIHDIWNNKEYAANSDTLVATLDPYGFCFLFISLLNHPLSK</sequence>
<keyword evidence="2" id="KW-0378">Hydrolase</keyword>
<dbReference type="Gene3D" id="2.60.40.10">
    <property type="entry name" value="Immunoglobulins"/>
    <property type="match status" value="1"/>
</dbReference>
<dbReference type="Pfam" id="PF02903">
    <property type="entry name" value="Alpha-amylase_N"/>
    <property type="match status" value="1"/>
</dbReference>
<comment type="similarity">
    <text evidence="1">Belongs to the glycosyl hydrolase 13 family.</text>
</comment>
<dbReference type="EMBL" id="JBBAXC010000003">
    <property type="protein sequence ID" value="MEI5906502.1"/>
    <property type="molecule type" value="Genomic_DNA"/>
</dbReference>
<protein>
    <submittedName>
        <fullName evidence="5">Alpha-glycosidase</fullName>
    </submittedName>
</protein>
<feature type="domain" description="Glycosyl hydrolase family 13 catalytic" evidence="4">
    <location>
        <begin position="138"/>
        <end position="496"/>
    </location>
</feature>
<dbReference type="InterPro" id="IPR013783">
    <property type="entry name" value="Ig-like_fold"/>
</dbReference>
<evidence type="ECO:0000313" key="6">
    <source>
        <dbReference type="Proteomes" id="UP001312865"/>
    </source>
</evidence>
<reference evidence="5 6" key="1">
    <citation type="journal article" date="2018" name="J. Microbiol.">
        <title>Bacillus spongiae sp. nov., isolated from sponge of Jeju Island.</title>
        <authorList>
            <person name="Lee G.E."/>
            <person name="Im W.T."/>
            <person name="Park J.S."/>
        </authorList>
    </citation>
    <scope>NUCLEOTIDE SEQUENCE [LARGE SCALE GENOMIC DNA]</scope>
    <source>
        <strain evidence="5 6">135PIL107-10</strain>
    </source>
</reference>
<dbReference type="CDD" id="cd02857">
    <property type="entry name" value="E_set_CDase_PDE_N"/>
    <property type="match status" value="1"/>
</dbReference>
<dbReference type="InterPro" id="IPR032091">
    <property type="entry name" value="Malt_amylase-like_C"/>
</dbReference>
<dbReference type="Gene3D" id="3.20.20.80">
    <property type="entry name" value="Glycosidases"/>
    <property type="match status" value="1"/>
</dbReference>
<dbReference type="InterPro" id="IPR017853">
    <property type="entry name" value="GH"/>
</dbReference>
<dbReference type="Gene3D" id="3.90.400.10">
    <property type="entry name" value="Oligo-1,6-glucosidase, Domain 2"/>
    <property type="match status" value="1"/>
</dbReference>
<dbReference type="SUPFAM" id="SSF51445">
    <property type="entry name" value="(Trans)glycosidases"/>
    <property type="match status" value="1"/>
</dbReference>
<dbReference type="CDD" id="cd11338">
    <property type="entry name" value="AmyAc_CMD"/>
    <property type="match status" value="1"/>
</dbReference>
<proteinExistence type="inferred from homology"/>
<gene>
    <name evidence="5" type="ORF">WAK64_05460</name>
</gene>
<dbReference type="Proteomes" id="UP001312865">
    <property type="component" value="Unassembled WGS sequence"/>
</dbReference>
<dbReference type="InterPro" id="IPR006047">
    <property type="entry name" value="GH13_cat_dom"/>
</dbReference>
<dbReference type="InterPro" id="IPR045857">
    <property type="entry name" value="O16G_dom_2"/>
</dbReference>
<accession>A0ABU8HB84</accession>
<dbReference type="InterPro" id="IPR004185">
    <property type="entry name" value="Glyco_hydro_13_lg-like_dom"/>
</dbReference>
<organism evidence="5 6">
    <name type="scientific">Bacillus spongiae</name>
    <dbReference type="NCBI Taxonomy" id="2683610"/>
    <lineage>
        <taxon>Bacteria</taxon>
        <taxon>Bacillati</taxon>
        <taxon>Bacillota</taxon>
        <taxon>Bacilli</taxon>
        <taxon>Bacillales</taxon>
        <taxon>Bacillaceae</taxon>
        <taxon>Bacillus</taxon>
    </lineage>
</organism>
<dbReference type="PANTHER" id="PTHR10357">
    <property type="entry name" value="ALPHA-AMYLASE FAMILY MEMBER"/>
    <property type="match status" value="1"/>
</dbReference>
<dbReference type="RefSeq" id="WP_336585931.1">
    <property type="nucleotide sequence ID" value="NZ_JBBAXC010000003.1"/>
</dbReference>
<dbReference type="InterPro" id="IPR013780">
    <property type="entry name" value="Glyco_hydro_b"/>
</dbReference>
<evidence type="ECO:0000256" key="1">
    <source>
        <dbReference type="ARBA" id="ARBA00008061"/>
    </source>
</evidence>